<dbReference type="InterPro" id="IPR036259">
    <property type="entry name" value="MFS_trans_sf"/>
</dbReference>
<dbReference type="RefSeq" id="WP_014214986.1">
    <property type="nucleotide sequence ID" value="NC_016605.1"/>
</dbReference>
<feature type="transmembrane region" description="Helical" evidence="7">
    <location>
        <begin position="364"/>
        <end position="385"/>
    </location>
</feature>
<dbReference type="PROSITE" id="PS50850">
    <property type="entry name" value="MFS"/>
    <property type="match status" value="1"/>
</dbReference>
<organism evidence="9 10">
    <name type="scientific">Pediococcus claussenii (strain ATCC BAA-344 / DSM 14800 / JCM 18046 / KCTC 3811 / LMG 21948 / P06)</name>
    <dbReference type="NCBI Taxonomy" id="701521"/>
    <lineage>
        <taxon>Bacteria</taxon>
        <taxon>Bacillati</taxon>
        <taxon>Bacillota</taxon>
        <taxon>Bacilli</taxon>
        <taxon>Lactobacillales</taxon>
        <taxon>Lactobacillaceae</taxon>
        <taxon>Pediococcus</taxon>
    </lineage>
</organism>
<evidence type="ECO:0000313" key="10">
    <source>
        <dbReference type="Proteomes" id="UP000005444"/>
    </source>
</evidence>
<feature type="transmembrane region" description="Helical" evidence="7">
    <location>
        <begin position="109"/>
        <end position="130"/>
    </location>
</feature>
<feature type="transmembrane region" description="Helical" evidence="7">
    <location>
        <begin position="339"/>
        <end position="358"/>
    </location>
</feature>
<dbReference type="GO" id="GO:0022857">
    <property type="term" value="F:transmembrane transporter activity"/>
    <property type="evidence" value="ECO:0007669"/>
    <property type="project" value="InterPro"/>
</dbReference>
<feature type="transmembrane region" description="Helical" evidence="7">
    <location>
        <begin position="236"/>
        <end position="257"/>
    </location>
</feature>
<dbReference type="SUPFAM" id="SSF103473">
    <property type="entry name" value="MFS general substrate transporter"/>
    <property type="match status" value="1"/>
</dbReference>
<evidence type="ECO:0000313" key="9">
    <source>
        <dbReference type="EMBL" id="AEV94788.1"/>
    </source>
</evidence>
<evidence type="ECO:0000256" key="6">
    <source>
        <dbReference type="ARBA" id="ARBA00023136"/>
    </source>
</evidence>
<feature type="transmembrane region" description="Helical" evidence="7">
    <location>
        <begin position="170"/>
        <end position="192"/>
    </location>
</feature>
<dbReference type="PANTHER" id="PTHR42718:SF46">
    <property type="entry name" value="BLR6921 PROTEIN"/>
    <property type="match status" value="1"/>
</dbReference>
<evidence type="ECO:0000256" key="5">
    <source>
        <dbReference type="ARBA" id="ARBA00022989"/>
    </source>
</evidence>
<evidence type="ECO:0000256" key="2">
    <source>
        <dbReference type="ARBA" id="ARBA00022448"/>
    </source>
</evidence>
<dbReference type="PATRIC" id="fig|701521.8.peg.462"/>
<evidence type="ECO:0000256" key="7">
    <source>
        <dbReference type="SAM" id="Phobius"/>
    </source>
</evidence>
<dbReference type="InterPro" id="IPR004638">
    <property type="entry name" value="EmrB-like"/>
</dbReference>
<accession>G8PBN9</accession>
<dbReference type="Pfam" id="PF07690">
    <property type="entry name" value="MFS_1"/>
    <property type="match status" value="1"/>
</dbReference>
<keyword evidence="10" id="KW-1185">Reference proteome</keyword>
<dbReference type="GO" id="GO:0005886">
    <property type="term" value="C:plasma membrane"/>
    <property type="evidence" value="ECO:0007669"/>
    <property type="project" value="UniProtKB-SubCell"/>
</dbReference>
<dbReference type="PRINTS" id="PR01036">
    <property type="entry name" value="TCRTETB"/>
</dbReference>
<dbReference type="AlphaFoldDB" id="G8PBN9"/>
<feature type="transmembrane region" description="Helical" evidence="7">
    <location>
        <begin position="447"/>
        <end position="465"/>
    </location>
</feature>
<keyword evidence="6 7" id="KW-0472">Membrane</keyword>
<evidence type="ECO:0000259" key="8">
    <source>
        <dbReference type="PROSITE" id="PS50850"/>
    </source>
</evidence>
<dbReference type="Gene3D" id="1.20.1250.20">
    <property type="entry name" value="MFS general substrate transporter like domains"/>
    <property type="match status" value="2"/>
</dbReference>
<dbReference type="PANTHER" id="PTHR42718">
    <property type="entry name" value="MAJOR FACILITATOR SUPERFAMILY MULTIDRUG TRANSPORTER MFSC"/>
    <property type="match status" value="1"/>
</dbReference>
<dbReference type="InterPro" id="IPR011701">
    <property type="entry name" value="MFS"/>
</dbReference>
<keyword evidence="3" id="KW-1003">Cell membrane</keyword>
<dbReference type="EMBL" id="CP003137">
    <property type="protein sequence ID" value="AEV94788.1"/>
    <property type="molecule type" value="Genomic_DNA"/>
</dbReference>
<dbReference type="STRING" id="701521.PECL_486"/>
<reference evidence="9 10" key="1">
    <citation type="journal article" date="2012" name="J. Bacteriol.">
        <title>Complete Genome Sequence of the Beer Spoilage Organism Pediococcus claussenii ATCC BAA-344T.</title>
        <authorList>
            <person name="Pittet V."/>
            <person name="Abegunde T."/>
            <person name="Marfleet T."/>
            <person name="Haakensen M."/>
            <person name="Morrow K."/>
            <person name="Jayaprakash T."/>
            <person name="Schroeder K."/>
            <person name="Trost B."/>
            <person name="Byrns S."/>
            <person name="Bergsveinson J."/>
            <person name="Kusalik A."/>
            <person name="Ziola B."/>
        </authorList>
    </citation>
    <scope>NUCLEOTIDE SEQUENCE [LARGE SCALE GENOMIC DNA]</scope>
    <source>
        <strain evidence="9 10">ATCC BAA-344</strain>
    </source>
</reference>
<proteinExistence type="predicted"/>
<keyword evidence="5 7" id="KW-1133">Transmembrane helix</keyword>
<feature type="transmembrane region" description="Helical" evidence="7">
    <location>
        <begin position="306"/>
        <end position="327"/>
    </location>
</feature>
<dbReference type="InterPro" id="IPR020846">
    <property type="entry name" value="MFS_dom"/>
</dbReference>
<evidence type="ECO:0000256" key="4">
    <source>
        <dbReference type="ARBA" id="ARBA00022692"/>
    </source>
</evidence>
<keyword evidence="4 7" id="KW-0812">Transmembrane</keyword>
<sequence length="472" mass="51166">MKKSSQKLDKIPRNLIIIAWILVFGSTAPMLDSTMVNIAINQLSNYFNSPLSVVQWTITGFVLAMGTAVPISGWLVNHFSGKKVYFWAEIAFGVTSLFSALSWNIESLITFRILQGLSSGIIMPLFITLLVDSVGSSRIGRIMSIVGIPMTLGPMVGPIIGGLLVQYTSWRYIFFINIPIVVVSSILLIQKIPSITPKDRSNKLDWIGIFLLALISSTIVYGVVKASDHGNFTNLTTIGYICLGTLLIGCYILHAIIRHDKVILPLHLFKSTNFSGSMIGTLLAGFITTGPMILLPLFFQDIRGESAIMAAVSLIPQSIGMLISRGLIGRLIDSIGPRWVSITGIFITVFGTIPFVFFDDNTNYWLIALTMFARGIGGAAVKTATQADAFIGIAKIDTASASLSSSLFQQVGSGFGSAFLATVVASFITTHHINSVTDLNSAYQNGFMWSAIIAVIIIAPSFMLTDKRIKNS</sequence>
<feature type="transmembrane region" description="Helical" evidence="7">
    <location>
        <begin position="278"/>
        <end position="300"/>
    </location>
</feature>
<feature type="transmembrane region" description="Helical" evidence="7">
    <location>
        <begin position="142"/>
        <end position="164"/>
    </location>
</feature>
<dbReference type="KEGG" id="pce:PECL_486"/>
<name>G8PBN9_PEDCP</name>
<feature type="transmembrane region" description="Helical" evidence="7">
    <location>
        <begin position="204"/>
        <end position="224"/>
    </location>
</feature>
<dbReference type="eggNOG" id="COG2814">
    <property type="taxonomic scope" value="Bacteria"/>
</dbReference>
<dbReference type="Proteomes" id="UP000005444">
    <property type="component" value="Chromosome"/>
</dbReference>
<protein>
    <submittedName>
        <fullName evidence="9">H+ antiporter-2 family protein</fullName>
    </submittedName>
</protein>
<evidence type="ECO:0000256" key="3">
    <source>
        <dbReference type="ARBA" id="ARBA00022475"/>
    </source>
</evidence>
<feature type="domain" description="Major facilitator superfamily (MFS) profile" evidence="8">
    <location>
        <begin position="18"/>
        <end position="469"/>
    </location>
</feature>
<feature type="transmembrane region" description="Helical" evidence="7">
    <location>
        <begin position="51"/>
        <end position="77"/>
    </location>
</feature>
<dbReference type="NCBIfam" id="TIGR00711">
    <property type="entry name" value="efflux_EmrB"/>
    <property type="match status" value="1"/>
</dbReference>
<gene>
    <name evidence="9" type="ordered locus">PECL_486</name>
</gene>
<feature type="transmembrane region" description="Helical" evidence="7">
    <location>
        <begin position="406"/>
        <end position="427"/>
    </location>
</feature>
<feature type="transmembrane region" description="Helical" evidence="7">
    <location>
        <begin position="12"/>
        <end position="31"/>
    </location>
</feature>
<comment type="subcellular location">
    <subcellularLocation>
        <location evidence="1">Cell membrane</location>
        <topology evidence="1">Multi-pass membrane protein</topology>
    </subcellularLocation>
</comment>
<evidence type="ECO:0000256" key="1">
    <source>
        <dbReference type="ARBA" id="ARBA00004651"/>
    </source>
</evidence>
<dbReference type="HOGENOM" id="CLU_000960_28_0_9"/>
<keyword evidence="2" id="KW-0813">Transport</keyword>